<dbReference type="InterPro" id="IPR016093">
    <property type="entry name" value="MIR_motif"/>
</dbReference>
<evidence type="ECO:0000256" key="1">
    <source>
        <dbReference type="ARBA" id="ARBA00004141"/>
    </source>
</evidence>
<dbReference type="SMART" id="SM00472">
    <property type="entry name" value="MIR"/>
    <property type="match status" value="4"/>
</dbReference>
<dbReference type="InterPro" id="IPR000493">
    <property type="entry name" value="InsP3_rcpt"/>
</dbReference>
<keyword evidence="6" id="KW-0407">Ion channel</keyword>
<evidence type="ECO:0000256" key="5">
    <source>
        <dbReference type="ARBA" id="ARBA00023136"/>
    </source>
</evidence>
<dbReference type="InterPro" id="IPR035910">
    <property type="entry name" value="RyR/IP3R_RIH_dom_sf"/>
</dbReference>
<keyword evidence="6" id="KW-0813">Transport</keyword>
<dbReference type="Gene3D" id="2.80.10.50">
    <property type="match status" value="2"/>
</dbReference>
<organism evidence="8 9">
    <name type="scientific">Opisthorchis felineus</name>
    <dbReference type="NCBI Taxonomy" id="147828"/>
    <lineage>
        <taxon>Eukaryota</taxon>
        <taxon>Metazoa</taxon>
        <taxon>Spiralia</taxon>
        <taxon>Lophotrochozoa</taxon>
        <taxon>Platyhelminthes</taxon>
        <taxon>Trematoda</taxon>
        <taxon>Digenea</taxon>
        <taxon>Opisthorchiida</taxon>
        <taxon>Opisthorchiata</taxon>
        <taxon>Opisthorchiidae</taxon>
        <taxon>Opisthorchis</taxon>
    </lineage>
</organism>
<dbReference type="Pfam" id="PF08709">
    <property type="entry name" value="Ins145_P3_rec"/>
    <property type="match status" value="1"/>
</dbReference>
<comment type="caution">
    <text evidence="8">The sequence shown here is derived from an EMBL/GenBank/DDBJ whole genome shotgun (WGS) entry which is preliminary data.</text>
</comment>
<dbReference type="GO" id="GO:0005220">
    <property type="term" value="F:inositol 1,4,5-trisphosphate-gated calcium channel activity"/>
    <property type="evidence" value="ECO:0007669"/>
    <property type="project" value="UniProtKB-UniRule"/>
</dbReference>
<keyword evidence="6" id="KW-0256">Endoplasmic reticulum</keyword>
<feature type="transmembrane region" description="Helical" evidence="6">
    <location>
        <begin position="2319"/>
        <end position="2341"/>
    </location>
</feature>
<dbReference type="SUPFAM" id="SSF100909">
    <property type="entry name" value="IP3 receptor type 1 binding core, domain 2"/>
    <property type="match status" value="2"/>
</dbReference>
<gene>
    <name evidence="8" type="ORF">CRM22_000929</name>
</gene>
<evidence type="ECO:0000313" key="9">
    <source>
        <dbReference type="Proteomes" id="UP000308267"/>
    </source>
</evidence>
<keyword evidence="9" id="KW-1185">Reference proteome</keyword>
<feature type="transmembrane region" description="Helical" evidence="6">
    <location>
        <begin position="2667"/>
        <end position="2692"/>
    </location>
</feature>
<proteinExistence type="inferred from homology"/>
<keyword evidence="6" id="KW-0107">Calcium channel</keyword>
<dbReference type="InterPro" id="IPR000699">
    <property type="entry name" value="RIH_dom"/>
</dbReference>
<keyword evidence="3" id="KW-0677">Repeat</keyword>
<comment type="subunit">
    <text evidence="6">Homotetramer.</text>
</comment>
<dbReference type="InterPro" id="IPR036300">
    <property type="entry name" value="MIR_dom_sf"/>
</dbReference>
<dbReference type="STRING" id="147828.A0A4S2MCV9"/>
<comment type="similarity">
    <text evidence="6">Belongs to the InsP3 receptor family.</text>
</comment>
<dbReference type="OrthoDB" id="76898at2759"/>
<keyword evidence="6" id="KW-0109">Calcium transport</keyword>
<accession>A0A4S2MCV9</accession>
<feature type="transmembrane region" description="Helical" evidence="6">
    <location>
        <begin position="2391"/>
        <end position="2414"/>
    </location>
</feature>
<keyword evidence="6" id="KW-1071">Ligand-gated ion channel</keyword>
<dbReference type="PROSITE" id="PS50919">
    <property type="entry name" value="MIR"/>
    <property type="match status" value="1"/>
</dbReference>
<dbReference type="Pfam" id="PF00520">
    <property type="entry name" value="Ion_trans"/>
    <property type="match status" value="1"/>
</dbReference>
<evidence type="ECO:0000256" key="4">
    <source>
        <dbReference type="ARBA" id="ARBA00022989"/>
    </source>
</evidence>
<evidence type="ECO:0000256" key="3">
    <source>
        <dbReference type="ARBA" id="ARBA00022737"/>
    </source>
</evidence>
<feature type="transmembrane region" description="Helical" evidence="6">
    <location>
        <begin position="2552"/>
        <end position="2574"/>
    </location>
</feature>
<dbReference type="GO" id="GO:0070679">
    <property type="term" value="F:inositol 1,4,5 trisphosphate binding"/>
    <property type="evidence" value="ECO:0007669"/>
    <property type="project" value="UniProtKB-UniRule"/>
</dbReference>
<name>A0A4S2MCV9_OPIFE</name>
<dbReference type="InterPro" id="IPR014821">
    <property type="entry name" value="Ins145_P3_rcpt"/>
</dbReference>
<evidence type="ECO:0000256" key="2">
    <source>
        <dbReference type="ARBA" id="ARBA00022692"/>
    </source>
</evidence>
<dbReference type="InterPro" id="IPR005821">
    <property type="entry name" value="Ion_trans_dom"/>
</dbReference>
<comment type="domain">
    <text evidence="6">The receptor contains a calcium channel in its C-terminal extremity. Its large N-terminal cytoplasmic region has the ligand-binding site in the N-terminus and modulatory sites in the middle portion immediately upstream of the channel region.</text>
</comment>
<dbReference type="EMBL" id="SJOL01001804">
    <property type="protein sequence ID" value="TGZ74452.1"/>
    <property type="molecule type" value="Genomic_DNA"/>
</dbReference>
<keyword evidence="6" id="KW-0106">Calcium</keyword>
<comment type="function">
    <text evidence="6">Receptor for inositol 1,4,5-trisphosphate, a second messenger that mediates the release of intracellular calcium.</text>
</comment>
<dbReference type="PANTHER" id="PTHR13715:SF102">
    <property type="entry name" value="INOSITOL 1,4,5-TRISPHOSPHATE RECEPTOR"/>
    <property type="match status" value="1"/>
</dbReference>
<keyword evidence="6" id="KW-0675">Receptor</keyword>
<dbReference type="SUPFAM" id="SSF82109">
    <property type="entry name" value="MIR domain"/>
    <property type="match status" value="2"/>
</dbReference>
<feature type="domain" description="MIR" evidence="7">
    <location>
        <begin position="253"/>
        <end position="309"/>
    </location>
</feature>
<reference evidence="8 9" key="1">
    <citation type="journal article" date="2019" name="BMC Genomics">
        <title>New insights from Opisthorchis felineus genome: update on genomics of the epidemiologically important liver flukes.</title>
        <authorList>
            <person name="Ershov N.I."/>
            <person name="Mordvinov V.A."/>
            <person name="Prokhortchouk E.B."/>
            <person name="Pakharukova M.Y."/>
            <person name="Gunbin K.V."/>
            <person name="Ustyantsev K."/>
            <person name="Genaev M.A."/>
            <person name="Blinov A.G."/>
            <person name="Mazur A."/>
            <person name="Boulygina E."/>
            <person name="Tsygankova S."/>
            <person name="Khrameeva E."/>
            <person name="Chekanov N."/>
            <person name="Fan G."/>
            <person name="Xiao A."/>
            <person name="Zhang H."/>
            <person name="Xu X."/>
            <person name="Yang H."/>
            <person name="Solovyev V."/>
            <person name="Lee S.M."/>
            <person name="Liu X."/>
            <person name="Afonnikov D.A."/>
            <person name="Skryabin K.G."/>
        </authorList>
    </citation>
    <scope>NUCLEOTIDE SEQUENCE [LARGE SCALE GENOMIC DNA]</scope>
    <source>
        <strain evidence="8">AK-0245</strain>
        <tissue evidence="8">Whole organism</tissue>
    </source>
</reference>
<feature type="transmembrane region" description="Helical" evidence="6">
    <location>
        <begin position="2503"/>
        <end position="2531"/>
    </location>
</feature>
<evidence type="ECO:0000313" key="8">
    <source>
        <dbReference type="EMBL" id="TGZ74452.1"/>
    </source>
</evidence>
<dbReference type="Gene3D" id="1.25.10.30">
    <property type="entry name" value="IP3 receptor type 1 binding core, RIH domain"/>
    <property type="match status" value="1"/>
</dbReference>
<protein>
    <recommendedName>
        <fullName evidence="6">Inositol 1,4,5-trisphosphate receptor</fullName>
    </recommendedName>
</protein>
<dbReference type="Pfam" id="PF01365">
    <property type="entry name" value="RYDR_ITPR"/>
    <property type="match status" value="1"/>
</dbReference>
<dbReference type="PANTHER" id="PTHR13715">
    <property type="entry name" value="RYANODINE RECEPTOR AND IP3 RECEPTOR"/>
    <property type="match status" value="1"/>
</dbReference>
<keyword evidence="6" id="KW-0406">Ion transport</keyword>
<comment type="subcellular location">
    <subcellularLocation>
        <location evidence="6">Endoplasmic reticulum membrane</location>
        <topology evidence="6">Multi-pass membrane protein</topology>
    </subcellularLocation>
    <subcellularLocation>
        <location evidence="1">Membrane</location>
        <topology evidence="1">Multi-pass membrane protein</topology>
    </subcellularLocation>
</comment>
<dbReference type="InterPro" id="IPR015925">
    <property type="entry name" value="Ryanodine_IP3_receptor"/>
</dbReference>
<dbReference type="GO" id="GO:0005789">
    <property type="term" value="C:endoplasmic reticulum membrane"/>
    <property type="evidence" value="ECO:0007669"/>
    <property type="project" value="UniProtKB-SubCell"/>
</dbReference>
<dbReference type="Gene3D" id="1.10.287.70">
    <property type="match status" value="1"/>
</dbReference>
<evidence type="ECO:0000259" key="7">
    <source>
        <dbReference type="PROSITE" id="PS50919"/>
    </source>
</evidence>
<keyword evidence="5 6" id="KW-0472">Membrane</keyword>
<dbReference type="GO" id="GO:0051209">
    <property type="term" value="P:release of sequestered calcium ion into cytosol"/>
    <property type="evidence" value="ECO:0007669"/>
    <property type="project" value="UniProtKB-UniRule"/>
</dbReference>
<dbReference type="Proteomes" id="UP000308267">
    <property type="component" value="Unassembled WGS sequence"/>
</dbReference>
<evidence type="ECO:0000256" key="6">
    <source>
        <dbReference type="RuleBase" id="RU368044"/>
    </source>
</evidence>
<keyword evidence="4 6" id="KW-1133">Transmembrane helix</keyword>
<dbReference type="Pfam" id="PF02815">
    <property type="entry name" value="MIR"/>
    <property type="match status" value="1"/>
</dbReference>
<dbReference type="PRINTS" id="PR00779">
    <property type="entry name" value="INSP3RECEPTR"/>
</dbReference>
<feature type="transmembrane region" description="Helical" evidence="6">
    <location>
        <begin position="2361"/>
        <end position="2379"/>
    </location>
</feature>
<keyword evidence="2 6" id="KW-0812">Transmembrane</keyword>
<sequence>MSRHKIDPPTKFLCVIAETMSPSTEKPLLHIGDQITLLLDENGIKGALYAPEQIKKHLGLMTQANEMPTQTFTSRRCRFLVCSMQHYVASVNFKKSRSKPGGSIYETVLLAKLKKAAEDERRLNGLENLKAVGSVVQYGSIIQLLHLESNRMVTFKKKYPASLERSALRVQLEEDGSEGSWLCIQPLYKHRQAGDPVVAGDRVLLTSVRTGHVLNVSIVHPPNQEYQVEVNGMLMSSVGWHAMLYLNYCHNMRDVLKGGDVIRMFHAETERFLTCDEYQGEAQVFLRTTYRIATKTATSSKALWEVEVIHRDMMRTEAGRWNSLFRLKHIATGLYLCAKFPEQPVSTSSFHESEDHCNLYLTVTSKPTVSTIFELESTTHVESLEDFVPKGSFVRIFHAESGTWVKSTNIAIDTDADRPIMHKLGCIPQKEDKEAFSLVPVSAETVRELDFASDAIKQLAGIADAFEEGTFSSEQKGTLVSLLTELIRFMLDGVESHHTNLFMLSNEGAPVRERQKLIREQNIIKQVFRILSSAAFNSLDQSEARTAGEPLNPFSELISEIPDDWDTTASIPGLQLHELRQIGSLCYTFLKVAQKDYRKNQEHIAQQLHLMQSHIGLGIMASDTLAALLHNNRKLLEKHVGPREITTFVNLLRVNYDTRFLTYLSELCTSHGTVIPITQELICHSLLSESNLDLFIRVELHDDEIFLLWGRRNQPLEINITGSSPSNLAPIFSYGRIALVELCQLARTRSLVGQGHVTDSENHLVTILQYYQSQMELFAQMCRERQYIAINFLAPQLPISLLLRCIEDCRLPAELRAVHCKLLLHLHLDRSPQEPRQSIQYVWLWRKIGRNYGLDGYDPMDVLTPEQLQSRGQFTPVMEFISSCLADAASNDQWFQDPFQSKLIMEVVLLAKCLVYFSLYSLSALLSLGRTLLLLMDRCTRGEPTTLKSGGYWHYDSEDKSIAHTKLSILEILQHILDTRVNHRVYSLLAFYKHKVEGDPLLQLVRDGANKLVVKDEASILTISDSVKFGCQMEQSDVTPLDKMESACTNGDHYQMIASVLSDQTITNPLDIDGSHGRLMVSVLVRLVLSSDPKLVAHSLELLFRHYGQHEEFVDVLKQTQILLMEDHVEMYHQLSYYLTLLRNLVEQSELWIKRKYSTAFEDTDAISRKNMVVIKNIITDLIHICTATQSESVSETSPQFIQWAYAADTQASQQESAWLTSKNTISKGQLQQLLNHLGIQDILLQFLNVPLHNDQLTDEVLLYTKQLLCILCADNPQGQAVLHRNLDCFLTDKLEDAAVFTAVIYKNAQLCSTVQRKHIRHFARCIQLRGPRFVWLQLLSVILNVHEQPQSSLQDMVISELFSTGDEPLKPLRDPDIMIDLLAEKGDETIISEIDLHKTAFNEPLTTSEKIASHLEMIHILSSAASGRNSFVQLKCQTWFRLNDVVRLLIHPVLRMSQYAVLRHAYLTYLQNVFFNTELGTKQAWAPSSSVWLLWAEYVNEFDETECQTELLPDESKFRTRLLSCLTIFFRAAPVQCSASFKVHHSLIERILNSLTKLSGTSIRSSVAICVHSILHLARKNNLHLTHENDLETTCQVESEKPEIKQFDRFYTPSQGQIVDKNATSNECHEICQQTDLNDPPLFEESVVTCIVRPPTQQAVPREPSEDLGNIILPTDVIGMHLKLIFRDIEVQLRTAIKQEYRLLAYELCTSQSSVSSENRFRKDLTLDSFMSSLIRHAHRLIDEGGNGRFSKILDTLKSMVAVSQQQVESLLSTVEDCRAYESCMMLRQASSTHRGLCELIIRCVTESSNNETVYIKALEIANSLLADGKRSLQDQFFVCLNGNRSGANFFHAIFRCLHAVQTQLNVCSGSMDSRKTENECVDYSSLSFATCEHSERSIPSAKTTQSVEGWLAPTLKDISRSLRPLLLFICHLCSSHHSGFQNLFRHQKDNVTSYNLVSEILLLLVNLSRATTLHSQMRLPILPPSVKPELRSAVPPVNSKSEATDLDSFTVEISVPGALQRARRSLVESRNFPLNSKSLSEAPPAILELMLLVLTCLTQFCQGPCPANQDIIVGPNTDGLEAIVKILTENLNWLEPRKVRPSSTRIAEQIARLKLQAVRLLLSTMEGQKEDHVANRILRIFSCKDIMTTIYYHYSCGRDSCWATTAIRESMTEVGHSVYLLAQQLSHHNPELARCFAVNQANTRMEIANIQEDSYSQTSCDIHEFHALNFYADRTATIEIVNEDEHLDKIAFPVIAQCNYLSTDFKTHLLDSCPLNEQSSKVSALFSKLDEIYAELLCKQYLLARPVYRSFAEHSSWFTDACFYLTVCINIMIIAFYPFETYWSSHYGMRTIWVHRHPIPLWPLLPSVCLASLYFLAKLPVYCTVGLTSFSAVVYLGGLHAVLALGCLNLLLRILNLCVGLEEHRNLVHFRRSVPTAFLPTSYLSEYPEKKPVVAPTRIMMGSTSVQRSVVCWKDLSSSSMNLVHSLKSLTSSLAQFPWSIYLQLLFTMLTALGLFVHPFFHSLVLLDVVNREETLLNVIRSVTKNGRSILLTAVLALVIIYMYALLGYLFFRDDFLLDVEANSVEKDSCHDVDIVSDSPNQTLLNCTDTEQLSEPFRERHCDSLRMCILTTLHEGIRNGGGIGDVLRRPSIQESHFLTRTIYDLSFFVIVIIIILNVVFGVIVDTFAALRQEKQDREELARNNCCVCGLQRPVFEQNGLSFDAHVKSEHNIWNYVYFVVLLKTKSPAEYTGPESYVNGMLKRKDLRWIPVRCTVDIPMETRENAKRNEEAAKLLDKTESIDKTVKKMEKLLQNLSEQLLVVYKPTRKPSIYLGGQQNILPLYCHF</sequence>